<name>A0A0F9TRM4_9ZZZZ</name>
<proteinExistence type="predicted"/>
<accession>A0A0F9TRM4</accession>
<organism evidence="1">
    <name type="scientific">marine sediment metagenome</name>
    <dbReference type="NCBI Taxonomy" id="412755"/>
    <lineage>
        <taxon>unclassified sequences</taxon>
        <taxon>metagenomes</taxon>
        <taxon>ecological metagenomes</taxon>
    </lineage>
</organism>
<protein>
    <submittedName>
        <fullName evidence="1">Uncharacterized protein</fullName>
    </submittedName>
</protein>
<sequence length="66" mass="7441">MKKKLNANTATQTTRQAQDKTACSCGNVAKVGTKQGPKCYWCWIGNADRYYKLYPGGLKDEPNRRI</sequence>
<comment type="caution">
    <text evidence="1">The sequence shown here is derived from an EMBL/GenBank/DDBJ whole genome shotgun (WGS) entry which is preliminary data.</text>
</comment>
<gene>
    <name evidence="1" type="ORF">LCGC14_0358770</name>
</gene>
<reference evidence="1" key="1">
    <citation type="journal article" date="2015" name="Nature">
        <title>Complex archaea that bridge the gap between prokaryotes and eukaryotes.</title>
        <authorList>
            <person name="Spang A."/>
            <person name="Saw J.H."/>
            <person name="Jorgensen S.L."/>
            <person name="Zaremba-Niedzwiedzka K."/>
            <person name="Martijn J."/>
            <person name="Lind A.E."/>
            <person name="van Eijk R."/>
            <person name="Schleper C."/>
            <person name="Guy L."/>
            <person name="Ettema T.J."/>
        </authorList>
    </citation>
    <scope>NUCLEOTIDE SEQUENCE</scope>
</reference>
<dbReference type="EMBL" id="LAZR01000276">
    <property type="protein sequence ID" value="KKN77602.1"/>
    <property type="molecule type" value="Genomic_DNA"/>
</dbReference>
<evidence type="ECO:0000313" key="1">
    <source>
        <dbReference type="EMBL" id="KKN77602.1"/>
    </source>
</evidence>
<dbReference type="AlphaFoldDB" id="A0A0F9TRM4"/>